<feature type="transmembrane region" description="Helical" evidence="7">
    <location>
        <begin position="12"/>
        <end position="34"/>
    </location>
</feature>
<proteinExistence type="predicted"/>
<evidence type="ECO:0000256" key="4">
    <source>
        <dbReference type="ARBA" id="ARBA00022692"/>
    </source>
</evidence>
<evidence type="ECO:0000256" key="6">
    <source>
        <dbReference type="ARBA" id="ARBA00023136"/>
    </source>
</evidence>
<evidence type="ECO:0000313" key="9">
    <source>
        <dbReference type="EMBL" id="SDS15261.1"/>
    </source>
</evidence>
<comment type="subcellular location">
    <subcellularLocation>
        <location evidence="1">Cell inner membrane</location>
        <topology evidence="1">Multi-pass membrane protein</topology>
    </subcellularLocation>
</comment>
<dbReference type="Proteomes" id="UP000199649">
    <property type="component" value="Chromosome I"/>
</dbReference>
<dbReference type="InterPro" id="IPR004681">
    <property type="entry name" value="TRAP_DctM"/>
</dbReference>
<keyword evidence="6 7" id="KW-0472">Membrane</keyword>
<evidence type="ECO:0000259" key="8">
    <source>
        <dbReference type="Pfam" id="PF06808"/>
    </source>
</evidence>
<dbReference type="GO" id="GO:0022857">
    <property type="term" value="F:transmembrane transporter activity"/>
    <property type="evidence" value="ECO:0007669"/>
    <property type="project" value="TreeGrafter"/>
</dbReference>
<feature type="domain" description="TRAP C4-dicarboxylate transport system permease DctM subunit" evidence="8">
    <location>
        <begin position="8"/>
        <end position="429"/>
    </location>
</feature>
<feature type="transmembrane region" description="Helical" evidence="7">
    <location>
        <begin position="166"/>
        <end position="188"/>
    </location>
</feature>
<accession>A0A1H1PVB3</accession>
<dbReference type="Pfam" id="PF06808">
    <property type="entry name" value="DctM"/>
    <property type="match status" value="1"/>
</dbReference>
<protein>
    <submittedName>
        <fullName evidence="9">TRAP transporter, DctM subunit</fullName>
    </submittedName>
</protein>
<feature type="transmembrane region" description="Helical" evidence="7">
    <location>
        <begin position="226"/>
        <end position="247"/>
    </location>
</feature>
<dbReference type="GO" id="GO:0005886">
    <property type="term" value="C:plasma membrane"/>
    <property type="evidence" value="ECO:0007669"/>
    <property type="project" value="UniProtKB-SubCell"/>
</dbReference>
<keyword evidence="2" id="KW-1003">Cell membrane</keyword>
<dbReference type="PANTHER" id="PTHR33362:SF2">
    <property type="entry name" value="TRAP TRANSPORTER LARGE PERMEASE PROTEIN"/>
    <property type="match status" value="1"/>
</dbReference>
<feature type="transmembrane region" description="Helical" evidence="7">
    <location>
        <begin position="97"/>
        <end position="122"/>
    </location>
</feature>
<feature type="transmembrane region" description="Helical" evidence="7">
    <location>
        <begin position="313"/>
        <end position="336"/>
    </location>
</feature>
<dbReference type="EMBL" id="LT629734">
    <property type="protein sequence ID" value="SDS15261.1"/>
    <property type="molecule type" value="Genomic_DNA"/>
</dbReference>
<feature type="transmembrane region" description="Helical" evidence="7">
    <location>
        <begin position="343"/>
        <end position="360"/>
    </location>
</feature>
<organism evidence="9 10">
    <name type="scientific">Agrococcus carbonis</name>
    <dbReference type="NCBI Taxonomy" id="684552"/>
    <lineage>
        <taxon>Bacteria</taxon>
        <taxon>Bacillati</taxon>
        <taxon>Actinomycetota</taxon>
        <taxon>Actinomycetes</taxon>
        <taxon>Micrococcales</taxon>
        <taxon>Microbacteriaceae</taxon>
        <taxon>Agrococcus</taxon>
    </lineage>
</organism>
<feature type="transmembrane region" description="Helical" evidence="7">
    <location>
        <begin position="410"/>
        <end position="433"/>
    </location>
</feature>
<evidence type="ECO:0000313" key="10">
    <source>
        <dbReference type="Proteomes" id="UP000199649"/>
    </source>
</evidence>
<feature type="transmembrane region" description="Helical" evidence="7">
    <location>
        <begin position="134"/>
        <end position="160"/>
    </location>
</feature>
<keyword evidence="4 7" id="KW-0812">Transmembrane</keyword>
<evidence type="ECO:0000256" key="2">
    <source>
        <dbReference type="ARBA" id="ARBA00022475"/>
    </source>
</evidence>
<feature type="transmembrane region" description="Helical" evidence="7">
    <location>
        <begin position="372"/>
        <end position="398"/>
    </location>
</feature>
<name>A0A1H1PVB3_9MICO</name>
<gene>
    <name evidence="9" type="ORF">SAMN04489719_1659</name>
</gene>
<feature type="transmembrane region" description="Helical" evidence="7">
    <location>
        <begin position="46"/>
        <end position="68"/>
    </location>
</feature>
<feature type="transmembrane region" description="Helical" evidence="7">
    <location>
        <begin position="281"/>
        <end position="301"/>
    </location>
</feature>
<dbReference type="PANTHER" id="PTHR33362">
    <property type="entry name" value="SIALIC ACID TRAP TRANSPORTER PERMEASE PROTEIN SIAT-RELATED"/>
    <property type="match status" value="1"/>
</dbReference>
<keyword evidence="3" id="KW-0997">Cell inner membrane</keyword>
<dbReference type="InterPro" id="IPR010656">
    <property type="entry name" value="DctM"/>
</dbReference>
<evidence type="ECO:0000256" key="1">
    <source>
        <dbReference type="ARBA" id="ARBA00004429"/>
    </source>
</evidence>
<dbReference type="NCBIfam" id="TIGR00786">
    <property type="entry name" value="dctM"/>
    <property type="match status" value="1"/>
</dbReference>
<keyword evidence="5 7" id="KW-1133">Transmembrane helix</keyword>
<evidence type="ECO:0000256" key="5">
    <source>
        <dbReference type="ARBA" id="ARBA00022989"/>
    </source>
</evidence>
<feature type="transmembrane region" description="Helical" evidence="7">
    <location>
        <begin position="253"/>
        <end position="269"/>
    </location>
</feature>
<sequence>MGPMLLGNFAGAMLLRVPIGFALALASLITIWLITDTPLAIGAQRIVAGITPFALLAIPLFILAGGIMNAGGITKRLLDLADSIVGGMRGGLAQTNVLSALFFGGISGSAVADISSLGRILVPAMKARDYKAAYTAAVTAAAPIVAPIMPPSITMIVYGVVSGTSIGQLFFAGIIPAILYIAMVMVTVHLTVRKQGFTDELVANTTNIDLIGKTPKEERPPFWPSLLGALPALLLPLLILGGIRFGWFTATEAAAVAVVYALVVGIFVYRELTLKKLIASLAESSLMVGLIMLVLAAAQLYSWALTSGRVPQAAAGAIFGFTDNLVVLLILVNILLLIAGMFIEANAALIIITPILYPVLTEMGVDPVHLGIIIVVNLGIGLITPPVGIALMLSAEIAKVKFIAAIRASWPFLLCGLVYMILITYIPQISLWLPSVLMVSGE</sequence>
<dbReference type="AlphaFoldDB" id="A0A1H1PVB3"/>
<reference evidence="10" key="1">
    <citation type="submission" date="2016-10" db="EMBL/GenBank/DDBJ databases">
        <authorList>
            <person name="Varghese N."/>
            <person name="Submissions S."/>
        </authorList>
    </citation>
    <scope>NUCLEOTIDE SEQUENCE [LARGE SCALE GENOMIC DNA]</scope>
    <source>
        <strain evidence="10">DSM 22965</strain>
    </source>
</reference>
<evidence type="ECO:0000256" key="3">
    <source>
        <dbReference type="ARBA" id="ARBA00022519"/>
    </source>
</evidence>
<evidence type="ECO:0000256" key="7">
    <source>
        <dbReference type="SAM" id="Phobius"/>
    </source>
</evidence>
<dbReference type="PIRSF" id="PIRSF006066">
    <property type="entry name" value="HI0050"/>
    <property type="match status" value="1"/>
</dbReference>
<keyword evidence="10" id="KW-1185">Reference proteome</keyword>
<dbReference type="STRING" id="684552.SAMN04489719_1659"/>